<accession>A0AAU8IVK0</accession>
<evidence type="ECO:0000256" key="1">
    <source>
        <dbReference type="SAM" id="MobiDB-lite"/>
    </source>
</evidence>
<proteinExistence type="predicted"/>
<dbReference type="RefSeq" id="WP_353943823.1">
    <property type="nucleotide sequence ID" value="NZ_CP159534.1"/>
</dbReference>
<name>A0AAU8IVK0_9ACTN</name>
<keyword evidence="2" id="KW-0812">Transmembrane</keyword>
<dbReference type="AlphaFoldDB" id="A0AAU8IVK0"/>
<evidence type="ECO:0000313" key="3">
    <source>
        <dbReference type="EMBL" id="XCJ72249.1"/>
    </source>
</evidence>
<feature type="region of interest" description="Disordered" evidence="1">
    <location>
        <begin position="1"/>
        <end position="36"/>
    </location>
</feature>
<dbReference type="EMBL" id="CP159534">
    <property type="protein sequence ID" value="XCJ72249.1"/>
    <property type="molecule type" value="Genomic_DNA"/>
</dbReference>
<sequence length="261" mass="28410">MDHEEAPHTAPQAPPEPPPEQPLASEDRPRRGRGRTPALIGAAAVLGVVAGLCTGYVVQAGRAPDPLPPLAQQKVTQAKGGKAPEALSAAQDRRVRTDGDLRKLLVPRPSGAQKSDAPQGWVDQFGFAADYDRPADAFRDLSADSFRRAATVSWQRGQSTTAINLVQFRETEHLASQDYVSVQGEFAVEDSGNDGEPVPGSSEGRVYVYDRPETEPGYLPMYMSRTLAARGDIVMDIWMYDTKPISKKSAMDLAKRQLERL</sequence>
<dbReference type="KEGG" id="stac:ABII15_20805"/>
<keyword evidence="2" id="KW-1133">Transmembrane helix</keyword>
<feature type="compositionally biased region" description="Pro residues" evidence="1">
    <location>
        <begin position="12"/>
        <end position="21"/>
    </location>
</feature>
<protein>
    <recommendedName>
        <fullName evidence="4">Serine/threonine protein kinase</fullName>
    </recommendedName>
</protein>
<feature type="transmembrane region" description="Helical" evidence="2">
    <location>
        <begin position="38"/>
        <end position="58"/>
    </location>
</feature>
<organism evidence="3">
    <name type="scientific">Streptomyces tabacisoli</name>
    <dbReference type="NCBI Taxonomy" id="3156398"/>
    <lineage>
        <taxon>Bacteria</taxon>
        <taxon>Bacillati</taxon>
        <taxon>Actinomycetota</taxon>
        <taxon>Actinomycetes</taxon>
        <taxon>Kitasatosporales</taxon>
        <taxon>Streptomycetaceae</taxon>
        <taxon>Streptomyces</taxon>
    </lineage>
</organism>
<reference evidence="3" key="1">
    <citation type="submission" date="2024-06" db="EMBL/GenBank/DDBJ databases">
        <title>Streptomyces sp. strain HUAS MG91 genome sequences.</title>
        <authorList>
            <person name="Mo P."/>
        </authorList>
    </citation>
    <scope>NUCLEOTIDE SEQUENCE</scope>
    <source>
        <strain evidence="3">HUAS MG91</strain>
    </source>
</reference>
<evidence type="ECO:0000256" key="2">
    <source>
        <dbReference type="SAM" id="Phobius"/>
    </source>
</evidence>
<gene>
    <name evidence="3" type="ORF">ABII15_20805</name>
</gene>
<keyword evidence="2" id="KW-0472">Membrane</keyword>
<evidence type="ECO:0008006" key="4">
    <source>
        <dbReference type="Google" id="ProtNLM"/>
    </source>
</evidence>